<keyword evidence="3" id="KW-1133">Transmembrane helix</keyword>
<feature type="region of interest" description="Disordered" evidence="2">
    <location>
        <begin position="578"/>
        <end position="629"/>
    </location>
</feature>
<feature type="compositionally biased region" description="Low complexity" evidence="2">
    <location>
        <begin position="612"/>
        <end position="629"/>
    </location>
</feature>
<comment type="caution">
    <text evidence="4">The sequence shown here is derived from an EMBL/GenBank/DDBJ whole genome shotgun (WGS) entry which is preliminary data.</text>
</comment>
<protein>
    <submittedName>
        <fullName evidence="4">2119_t:CDS:1</fullName>
    </submittedName>
</protein>
<dbReference type="EMBL" id="CAJVPL010002265">
    <property type="protein sequence ID" value="CAG8604969.1"/>
    <property type="molecule type" value="Genomic_DNA"/>
</dbReference>
<keyword evidence="3" id="KW-0472">Membrane</keyword>
<feature type="compositionally biased region" description="Basic residues" evidence="2">
    <location>
        <begin position="593"/>
        <end position="604"/>
    </location>
</feature>
<evidence type="ECO:0000313" key="5">
    <source>
        <dbReference type="Proteomes" id="UP000789831"/>
    </source>
</evidence>
<feature type="compositionally biased region" description="Polar residues" evidence="2">
    <location>
        <begin position="578"/>
        <end position="592"/>
    </location>
</feature>
<feature type="coiled-coil region" evidence="1">
    <location>
        <begin position="246"/>
        <end position="423"/>
    </location>
</feature>
<feature type="compositionally biased region" description="Polar residues" evidence="2">
    <location>
        <begin position="468"/>
        <end position="478"/>
    </location>
</feature>
<feature type="compositionally biased region" description="Basic and acidic residues" evidence="2">
    <location>
        <begin position="163"/>
        <end position="172"/>
    </location>
</feature>
<feature type="compositionally biased region" description="Basic and acidic residues" evidence="2">
    <location>
        <begin position="447"/>
        <end position="458"/>
    </location>
</feature>
<keyword evidence="5" id="KW-1185">Reference proteome</keyword>
<keyword evidence="3" id="KW-0812">Transmembrane</keyword>
<sequence>MTTEVSSHHYDDHHQQQVAATAAENIQNSQQDDTLRNQLNQLFDQFENKVTSKNLFRMIVEFEQTQPDCILLTEGRDLFQAWCEHNPEIDVNVDEVLLLISNLKDTKKSNNVENSNNSSTKRPNTISRSKFGSVRSNYNINYRRGIHQGGGGGFESSRGPSPLDHDINRDENAETMLSSTGMTPFQPRSTSHAFEKPPNYAESTSPIFEIEGTGEIDLHAVQDPTMELGRLYRHTVELAKKLKESEKNLATVARQHEDRIEELQQKLEQTKQDLIHKKREIQDHKSKEKTNLHQISALENEMQKVSRNLTGQRQMYNSLKKAYEEQSTEAERLREEAERLRDSVRKREAQLKNTEANLTNFTNEQVKWSEERQGLEAALKKLNQDVAKSAQIAADLEQQKEENRNLKETLEKLKLDLELKIDLAMELSRSKQKEEEAAGSDSNYEEADVRGERGERRSSKSHRRRTTDQSSNGGSDIITNEAVISGGTLSRTNSTNSLSTPSTLSSTTHDLERHRSLSTMDQQSPHQEHTTRKSNRSSSRRQLSDNQRIVNHYQDLSSELGSQFSMIENLHLIRNQQLAQSQSADSTRNSSRLTRKSTRPRKRGVVTPVSETEPTINSDTPTTTPTIPTTKTLVTRNQNMAVSSQVNSTVTFALYTLVVYLFGIITSVFVLDGSQGTNAGYSDWIGFDSVREDSVMARSIQIILYWFETLLNDGNNMVPT</sequence>
<feature type="region of interest" description="Disordered" evidence="2">
    <location>
        <begin position="429"/>
        <end position="546"/>
    </location>
</feature>
<dbReference type="AlphaFoldDB" id="A0A9N9CIS7"/>
<proteinExistence type="predicted"/>
<organism evidence="4 5">
    <name type="scientific">Ambispora gerdemannii</name>
    <dbReference type="NCBI Taxonomy" id="144530"/>
    <lineage>
        <taxon>Eukaryota</taxon>
        <taxon>Fungi</taxon>
        <taxon>Fungi incertae sedis</taxon>
        <taxon>Mucoromycota</taxon>
        <taxon>Glomeromycotina</taxon>
        <taxon>Glomeromycetes</taxon>
        <taxon>Archaeosporales</taxon>
        <taxon>Ambisporaceae</taxon>
        <taxon>Ambispora</taxon>
    </lineage>
</organism>
<dbReference type="OrthoDB" id="432685at2759"/>
<feature type="region of interest" description="Disordered" evidence="2">
    <location>
        <begin position="108"/>
        <end position="130"/>
    </location>
</feature>
<feature type="compositionally biased region" description="Polar residues" evidence="2">
    <location>
        <begin position="175"/>
        <end position="192"/>
    </location>
</feature>
<name>A0A9N9CIS7_9GLOM</name>
<feature type="region of interest" description="Disordered" evidence="2">
    <location>
        <begin position="145"/>
        <end position="203"/>
    </location>
</feature>
<gene>
    <name evidence="4" type="ORF">AGERDE_LOCUS9292</name>
</gene>
<evidence type="ECO:0000256" key="1">
    <source>
        <dbReference type="SAM" id="Coils"/>
    </source>
</evidence>
<feature type="compositionally biased region" description="Low complexity" evidence="2">
    <location>
        <begin position="488"/>
        <end position="508"/>
    </location>
</feature>
<feature type="transmembrane region" description="Helical" evidence="3">
    <location>
        <begin position="652"/>
        <end position="671"/>
    </location>
</feature>
<accession>A0A9N9CIS7</accession>
<evidence type="ECO:0000256" key="3">
    <source>
        <dbReference type="SAM" id="Phobius"/>
    </source>
</evidence>
<evidence type="ECO:0000256" key="2">
    <source>
        <dbReference type="SAM" id="MobiDB-lite"/>
    </source>
</evidence>
<evidence type="ECO:0000313" key="4">
    <source>
        <dbReference type="EMBL" id="CAG8604969.1"/>
    </source>
</evidence>
<dbReference type="Proteomes" id="UP000789831">
    <property type="component" value="Unassembled WGS sequence"/>
</dbReference>
<reference evidence="4" key="1">
    <citation type="submission" date="2021-06" db="EMBL/GenBank/DDBJ databases">
        <authorList>
            <person name="Kallberg Y."/>
            <person name="Tangrot J."/>
            <person name="Rosling A."/>
        </authorList>
    </citation>
    <scope>NUCLEOTIDE SEQUENCE</scope>
    <source>
        <strain evidence="4">MT106</strain>
    </source>
</reference>
<feature type="compositionally biased region" description="Polar residues" evidence="2">
    <location>
        <begin position="120"/>
        <end position="130"/>
    </location>
</feature>
<keyword evidence="1" id="KW-0175">Coiled coil</keyword>